<dbReference type="InterPro" id="IPR008937">
    <property type="entry name" value="Ras-like_GEF"/>
</dbReference>
<dbReference type="EMBL" id="ASPP01012772">
    <property type="protein sequence ID" value="ETO20275.1"/>
    <property type="molecule type" value="Genomic_DNA"/>
</dbReference>
<sequence>GIKKKKKKNNNNFFKFPFGSSPPLFFFFKENSNQIQWFVQTKELLYRWPYLIRYEPLFPKHFVSIELNAEELAQQMTLMNFEVFRKVSPRELLNKSWEGRDGWNKSPHLRHMIDQFDTEVKWAQLTLIQAPKVSKRVQWLCKLMDIATHCERLGNFHTLVAMHTALKSCLVKKMSWTSLSRKQKTRFDEFQTYFDWKFSSLAQMQLRASAPAIPYIGFFCRDFYKHEEGGDYVQSDGSINRNRLIAVMTHADRLLCYKDVLY</sequence>
<dbReference type="Gene3D" id="1.10.840.10">
    <property type="entry name" value="Ras guanine-nucleotide exchange factors catalytic domain"/>
    <property type="match status" value="1"/>
</dbReference>
<keyword evidence="5" id="KW-1185">Reference proteome</keyword>
<accession>X6N1X3</accession>
<dbReference type="PANTHER" id="PTHR23113">
    <property type="entry name" value="GUANINE NUCLEOTIDE EXCHANGE FACTOR"/>
    <property type="match status" value="1"/>
</dbReference>
<feature type="domain" description="Ras-GEF" evidence="3">
    <location>
        <begin position="68"/>
        <end position="262"/>
    </location>
</feature>
<dbReference type="GO" id="GO:0005085">
    <property type="term" value="F:guanyl-nucleotide exchange factor activity"/>
    <property type="evidence" value="ECO:0007669"/>
    <property type="project" value="UniProtKB-KW"/>
</dbReference>
<dbReference type="OrthoDB" id="25179at2759"/>
<evidence type="ECO:0000313" key="5">
    <source>
        <dbReference type="Proteomes" id="UP000023152"/>
    </source>
</evidence>
<dbReference type="InterPro" id="IPR036964">
    <property type="entry name" value="RASGEF_cat_dom_sf"/>
</dbReference>
<name>X6N1X3_RETFI</name>
<gene>
    <name evidence="4" type="ORF">RFI_16940</name>
</gene>
<evidence type="ECO:0000256" key="2">
    <source>
        <dbReference type="PROSITE-ProRule" id="PRU00168"/>
    </source>
</evidence>
<dbReference type="PROSITE" id="PS50009">
    <property type="entry name" value="RASGEF_CAT"/>
    <property type="match status" value="1"/>
</dbReference>
<evidence type="ECO:0000256" key="1">
    <source>
        <dbReference type="ARBA" id="ARBA00022658"/>
    </source>
</evidence>
<dbReference type="InterPro" id="IPR001895">
    <property type="entry name" value="RASGEF_cat_dom"/>
</dbReference>
<feature type="non-terminal residue" evidence="4">
    <location>
        <position position="1"/>
    </location>
</feature>
<dbReference type="Pfam" id="PF00617">
    <property type="entry name" value="RasGEF"/>
    <property type="match status" value="1"/>
</dbReference>
<evidence type="ECO:0000313" key="4">
    <source>
        <dbReference type="EMBL" id="ETO20275.1"/>
    </source>
</evidence>
<evidence type="ECO:0000259" key="3">
    <source>
        <dbReference type="PROSITE" id="PS50009"/>
    </source>
</evidence>
<keyword evidence="1 2" id="KW-0344">Guanine-nucleotide releasing factor</keyword>
<reference evidence="4 5" key="1">
    <citation type="journal article" date="2013" name="Curr. Biol.">
        <title>The Genome of the Foraminiferan Reticulomyxa filosa.</title>
        <authorList>
            <person name="Glockner G."/>
            <person name="Hulsmann N."/>
            <person name="Schleicher M."/>
            <person name="Noegel A.A."/>
            <person name="Eichinger L."/>
            <person name="Gallinger C."/>
            <person name="Pawlowski J."/>
            <person name="Sierra R."/>
            <person name="Euteneuer U."/>
            <person name="Pillet L."/>
            <person name="Moustafa A."/>
            <person name="Platzer M."/>
            <person name="Groth M."/>
            <person name="Szafranski K."/>
            <person name="Schliwa M."/>
        </authorList>
    </citation>
    <scope>NUCLEOTIDE SEQUENCE [LARGE SCALE GENOMIC DNA]</scope>
</reference>
<proteinExistence type="predicted"/>
<dbReference type="AlphaFoldDB" id="X6N1X3"/>
<dbReference type="SMART" id="SM00147">
    <property type="entry name" value="RasGEF"/>
    <property type="match status" value="1"/>
</dbReference>
<organism evidence="4 5">
    <name type="scientific">Reticulomyxa filosa</name>
    <dbReference type="NCBI Taxonomy" id="46433"/>
    <lineage>
        <taxon>Eukaryota</taxon>
        <taxon>Sar</taxon>
        <taxon>Rhizaria</taxon>
        <taxon>Retaria</taxon>
        <taxon>Foraminifera</taxon>
        <taxon>Monothalamids</taxon>
        <taxon>Reticulomyxidae</taxon>
        <taxon>Reticulomyxa</taxon>
    </lineage>
</organism>
<dbReference type="PANTHER" id="PTHR23113:SF99">
    <property type="entry name" value="RASGEF DOMAIN-CONTAINING PROTEIN"/>
    <property type="match status" value="1"/>
</dbReference>
<comment type="caution">
    <text evidence="4">The sequence shown here is derived from an EMBL/GenBank/DDBJ whole genome shotgun (WGS) entry which is preliminary data.</text>
</comment>
<protein>
    <submittedName>
        <fullName evidence="4">Ras guanine nucleotide exchange factor</fullName>
    </submittedName>
</protein>
<dbReference type="InterPro" id="IPR023578">
    <property type="entry name" value="Ras_GEF_dom_sf"/>
</dbReference>
<dbReference type="GO" id="GO:0007264">
    <property type="term" value="P:small GTPase-mediated signal transduction"/>
    <property type="evidence" value="ECO:0007669"/>
    <property type="project" value="InterPro"/>
</dbReference>
<dbReference type="Proteomes" id="UP000023152">
    <property type="component" value="Unassembled WGS sequence"/>
</dbReference>
<dbReference type="SUPFAM" id="SSF48366">
    <property type="entry name" value="Ras GEF"/>
    <property type="match status" value="1"/>
</dbReference>